<keyword evidence="2" id="KW-1185">Reference proteome</keyword>
<dbReference type="AlphaFoldDB" id="A0AAD8LI73"/>
<accession>A0AAD8LI73</accession>
<dbReference type="Gene3D" id="3.40.1190.20">
    <property type="match status" value="1"/>
</dbReference>
<protein>
    <recommendedName>
        <fullName evidence="3">Hydroxyethylthiazole kinase</fullName>
    </recommendedName>
</protein>
<dbReference type="Proteomes" id="UP001230268">
    <property type="component" value="Unassembled WGS sequence"/>
</dbReference>
<proteinExistence type="predicted"/>
<dbReference type="InterPro" id="IPR029056">
    <property type="entry name" value="Ribokinase-like"/>
</dbReference>
<reference evidence="1" key="1">
    <citation type="submission" date="2023-08" db="EMBL/GenBank/DDBJ databases">
        <title>Draft sequence of the Babesia gibsoni genome.</title>
        <authorList>
            <person name="Yamagishi J.Y."/>
            <person name="Xuan X.X."/>
        </authorList>
    </citation>
    <scope>NUCLEOTIDE SEQUENCE</scope>
    <source>
        <strain evidence="1">Azabu</strain>
    </source>
</reference>
<gene>
    <name evidence="1" type="ORF">BgAZ_200560</name>
</gene>
<name>A0AAD8LI73_BABGI</name>
<evidence type="ECO:0008006" key="3">
    <source>
        <dbReference type="Google" id="ProtNLM"/>
    </source>
</evidence>
<comment type="caution">
    <text evidence="1">The sequence shown here is derived from an EMBL/GenBank/DDBJ whole genome shotgun (WGS) entry which is preliminary data.</text>
</comment>
<evidence type="ECO:0000313" key="2">
    <source>
        <dbReference type="Proteomes" id="UP001230268"/>
    </source>
</evidence>
<dbReference type="EMBL" id="JAVEPI010000002">
    <property type="protein sequence ID" value="KAK1443180.1"/>
    <property type="molecule type" value="Genomic_DNA"/>
</dbReference>
<organism evidence="1 2">
    <name type="scientific">Babesia gibsoni</name>
    <dbReference type="NCBI Taxonomy" id="33632"/>
    <lineage>
        <taxon>Eukaryota</taxon>
        <taxon>Sar</taxon>
        <taxon>Alveolata</taxon>
        <taxon>Apicomplexa</taxon>
        <taxon>Aconoidasida</taxon>
        <taxon>Piroplasmida</taxon>
        <taxon>Babesiidae</taxon>
        <taxon>Babesia</taxon>
    </lineage>
</organism>
<evidence type="ECO:0000313" key="1">
    <source>
        <dbReference type="EMBL" id="KAK1443180.1"/>
    </source>
</evidence>
<sequence length="391" mass="43130">MLSSCVRVSLPLWQKLLSVSRPPAPRICGSWNNRGPKNQSTLSHMWSTASLWNIECLSRSRRTFTSNAKGTDSSFDKVMPLEQKYVDDATPEKLLELTATYWRRLRCAKPLLLTCNIDKAVECRVVDSVLGTGASCVSSPDPNSLMEKLLLHKESQGIIGCYINIDSLDPKIGQYKNAFEVMDSCCNAIMVDINIPPEAQDTGFSYIDEMLHMVKPQVIRFVNGTWNYVACMAPEQITPRAQEHTDIARLHRCDIISQKHKALVIDCDAYPVMMNASEFEGVIFSRSPSILKKIYGFDVMTGAIIATMLSASSSNAMLACITSIMGIDYSSAKCADASEGPASLAINFIDKVHRISTSPDTLLDHDSPVRFVKRVHVPVGTPEGPQGNSSD</sequence>